<dbReference type="RefSeq" id="WP_096349868.1">
    <property type="nucleotide sequence ID" value="NZ_AP017313.1"/>
</dbReference>
<keyword evidence="7" id="KW-1185">Reference proteome</keyword>
<reference evidence="6 7" key="1">
    <citation type="submission" date="2015-12" db="EMBL/GenBank/DDBJ databases">
        <title>Genome sequence of Mucilaginibacter gotjawali.</title>
        <authorList>
            <person name="Lee J.S."/>
            <person name="Lee K.C."/>
            <person name="Kim K.K."/>
            <person name="Lee B.W."/>
        </authorList>
    </citation>
    <scope>NUCLEOTIDE SEQUENCE [LARGE SCALE GENOMIC DNA]</scope>
    <source>
        <strain evidence="6 7">SA3-7</strain>
    </source>
</reference>
<dbReference type="KEGG" id="mgot:MgSA37_00716"/>
<evidence type="ECO:0000256" key="3">
    <source>
        <dbReference type="ARBA" id="ARBA00022692"/>
    </source>
</evidence>
<evidence type="ECO:0000256" key="1">
    <source>
        <dbReference type="ARBA" id="ARBA00004141"/>
    </source>
</evidence>
<evidence type="ECO:0000313" key="6">
    <source>
        <dbReference type="EMBL" id="BAU52554.1"/>
    </source>
</evidence>
<dbReference type="EMBL" id="AP017313">
    <property type="protein sequence ID" value="BAU52554.1"/>
    <property type="molecule type" value="Genomic_DNA"/>
</dbReference>
<dbReference type="OrthoDB" id="9793390at2"/>
<protein>
    <submittedName>
        <fullName evidence="6">Uncharacterized protein</fullName>
    </submittedName>
</protein>
<sequence>MPVPGSLAAMTIVATAVSVTLFIVGVPYPILPGLITGIFNLLPYFGIFAGIVLSATPPGTSADSTAVIYVFITFLVTHVLDRNIILPLVVGSKVRINALVTVLGVVIGEMRRAEIQIKWLFY</sequence>
<comment type="similarity">
    <text evidence="2">Belongs to the autoinducer-2 exporter (AI-2E) (TC 2.A.86) family.</text>
</comment>
<keyword evidence="3" id="KW-0812">Transmembrane</keyword>
<proteinExistence type="inferred from homology"/>
<dbReference type="InterPro" id="IPR002549">
    <property type="entry name" value="AI-2E-like"/>
</dbReference>
<accession>A0A0X8X2R4</accession>
<evidence type="ECO:0000256" key="2">
    <source>
        <dbReference type="ARBA" id="ARBA00009773"/>
    </source>
</evidence>
<dbReference type="GO" id="GO:0016020">
    <property type="term" value="C:membrane"/>
    <property type="evidence" value="ECO:0007669"/>
    <property type="project" value="UniProtKB-SubCell"/>
</dbReference>
<keyword evidence="5" id="KW-0472">Membrane</keyword>
<evidence type="ECO:0000256" key="4">
    <source>
        <dbReference type="ARBA" id="ARBA00022989"/>
    </source>
</evidence>
<dbReference type="Pfam" id="PF01594">
    <property type="entry name" value="AI-2E_transport"/>
    <property type="match status" value="1"/>
</dbReference>
<organism evidence="6 7">
    <name type="scientific">Mucilaginibacter gotjawali</name>
    <dbReference type="NCBI Taxonomy" id="1550579"/>
    <lineage>
        <taxon>Bacteria</taxon>
        <taxon>Pseudomonadati</taxon>
        <taxon>Bacteroidota</taxon>
        <taxon>Sphingobacteriia</taxon>
        <taxon>Sphingobacteriales</taxon>
        <taxon>Sphingobacteriaceae</taxon>
        <taxon>Mucilaginibacter</taxon>
    </lineage>
</organism>
<dbReference type="Proteomes" id="UP000218263">
    <property type="component" value="Chromosome"/>
</dbReference>
<gene>
    <name evidence="6" type="ORF">MgSA37_00716</name>
</gene>
<evidence type="ECO:0000313" key="7">
    <source>
        <dbReference type="Proteomes" id="UP000218263"/>
    </source>
</evidence>
<keyword evidence="4" id="KW-1133">Transmembrane helix</keyword>
<comment type="subcellular location">
    <subcellularLocation>
        <location evidence="1">Membrane</location>
        <topology evidence="1">Multi-pass membrane protein</topology>
    </subcellularLocation>
</comment>
<dbReference type="AlphaFoldDB" id="A0A0X8X2R4"/>
<evidence type="ECO:0000256" key="5">
    <source>
        <dbReference type="ARBA" id="ARBA00023136"/>
    </source>
</evidence>
<name>A0A0X8X2R4_9SPHI</name>